<dbReference type="AlphaFoldDB" id="A0A6J7XRU5"/>
<name>A0A6J7XRU5_9ZZZZ</name>
<sequence>MKEIDARGLLCPLPIINLGKAMSQCESGDELLLHSDDPATQSDLNAWSRMTGNTVNPITATSFLIVKK</sequence>
<dbReference type="Pfam" id="PF01206">
    <property type="entry name" value="TusA"/>
    <property type="match status" value="1"/>
</dbReference>
<evidence type="ECO:0000256" key="1">
    <source>
        <dbReference type="ARBA" id="ARBA00008984"/>
    </source>
</evidence>
<protein>
    <submittedName>
        <fullName evidence="3">Unannotated protein</fullName>
    </submittedName>
</protein>
<reference evidence="3" key="1">
    <citation type="submission" date="2020-05" db="EMBL/GenBank/DDBJ databases">
        <authorList>
            <person name="Chiriac C."/>
            <person name="Salcher M."/>
            <person name="Ghai R."/>
            <person name="Kavagutti S V."/>
        </authorList>
    </citation>
    <scope>NUCLEOTIDE SEQUENCE</scope>
</reference>
<organism evidence="3">
    <name type="scientific">freshwater metagenome</name>
    <dbReference type="NCBI Taxonomy" id="449393"/>
    <lineage>
        <taxon>unclassified sequences</taxon>
        <taxon>metagenomes</taxon>
        <taxon>ecological metagenomes</taxon>
    </lineage>
</organism>
<accession>A0A6J7XRU5</accession>
<evidence type="ECO:0000259" key="2">
    <source>
        <dbReference type="PROSITE" id="PS01148"/>
    </source>
</evidence>
<dbReference type="CDD" id="cd00291">
    <property type="entry name" value="SirA_YedF_YeeD"/>
    <property type="match status" value="1"/>
</dbReference>
<comment type="similarity">
    <text evidence="1">Belongs to the sulfur carrier protein TusA family.</text>
</comment>
<dbReference type="Gene3D" id="3.30.110.40">
    <property type="entry name" value="TusA-like domain"/>
    <property type="match status" value="1"/>
</dbReference>
<feature type="domain" description="UPF0033" evidence="2">
    <location>
        <begin position="4"/>
        <end position="28"/>
    </location>
</feature>
<dbReference type="PANTHER" id="PTHR33279:SF6">
    <property type="entry name" value="SULFUR CARRIER PROTEIN YEDF-RELATED"/>
    <property type="match status" value="1"/>
</dbReference>
<evidence type="ECO:0000313" key="3">
    <source>
        <dbReference type="EMBL" id="CAB5238995.1"/>
    </source>
</evidence>
<dbReference type="EMBL" id="CAFBSG010000001">
    <property type="protein sequence ID" value="CAB5238995.1"/>
    <property type="molecule type" value="Genomic_DNA"/>
</dbReference>
<dbReference type="InterPro" id="IPR001455">
    <property type="entry name" value="TusA-like"/>
</dbReference>
<proteinExistence type="inferred from homology"/>
<gene>
    <name evidence="3" type="ORF">UFOPK3554_00021</name>
</gene>
<dbReference type="InterPro" id="IPR036868">
    <property type="entry name" value="TusA-like_sf"/>
</dbReference>
<dbReference type="PANTHER" id="PTHR33279">
    <property type="entry name" value="SULFUR CARRIER PROTEIN YEDF-RELATED"/>
    <property type="match status" value="1"/>
</dbReference>
<dbReference type="SUPFAM" id="SSF64307">
    <property type="entry name" value="SirA-like"/>
    <property type="match status" value="1"/>
</dbReference>
<dbReference type="PROSITE" id="PS01148">
    <property type="entry name" value="UPF0033"/>
    <property type="match status" value="1"/>
</dbReference>